<evidence type="ECO:0000313" key="1">
    <source>
        <dbReference type="EMBL" id="KAF5357284.1"/>
    </source>
</evidence>
<keyword evidence="2" id="KW-1185">Reference proteome</keyword>
<gene>
    <name evidence="1" type="ORF">D9758_005911</name>
</gene>
<dbReference type="AlphaFoldDB" id="A0A8H5G2U5"/>
<organism evidence="1 2">
    <name type="scientific">Tetrapyrgos nigripes</name>
    <dbReference type="NCBI Taxonomy" id="182062"/>
    <lineage>
        <taxon>Eukaryota</taxon>
        <taxon>Fungi</taxon>
        <taxon>Dikarya</taxon>
        <taxon>Basidiomycota</taxon>
        <taxon>Agaricomycotina</taxon>
        <taxon>Agaricomycetes</taxon>
        <taxon>Agaricomycetidae</taxon>
        <taxon>Agaricales</taxon>
        <taxon>Marasmiineae</taxon>
        <taxon>Marasmiaceae</taxon>
        <taxon>Tetrapyrgos</taxon>
    </lineage>
</organism>
<sequence length="101" mass="11024">MGSISLFLRDVAVAGGTLSQVFSSDGFSRQATILIWAAIFTVNMAIHHTAIVPLYNGVEDKSVDALEYAINAENEGGNAGWLEWDTRERDSTRVVWSDGYA</sequence>
<comment type="caution">
    <text evidence="1">The sequence shown here is derived from an EMBL/GenBank/DDBJ whole genome shotgun (WGS) entry which is preliminary data.</text>
</comment>
<proteinExistence type="predicted"/>
<evidence type="ECO:0000313" key="2">
    <source>
        <dbReference type="Proteomes" id="UP000559256"/>
    </source>
</evidence>
<protein>
    <submittedName>
        <fullName evidence="1">Uncharacterized protein</fullName>
    </submittedName>
</protein>
<dbReference type="Proteomes" id="UP000559256">
    <property type="component" value="Unassembled WGS sequence"/>
</dbReference>
<accession>A0A8H5G2U5</accession>
<dbReference type="EMBL" id="JAACJM010000052">
    <property type="protein sequence ID" value="KAF5357284.1"/>
    <property type="molecule type" value="Genomic_DNA"/>
</dbReference>
<reference evidence="1 2" key="1">
    <citation type="journal article" date="2020" name="ISME J.">
        <title>Uncovering the hidden diversity of litter-decomposition mechanisms in mushroom-forming fungi.</title>
        <authorList>
            <person name="Floudas D."/>
            <person name="Bentzer J."/>
            <person name="Ahren D."/>
            <person name="Johansson T."/>
            <person name="Persson P."/>
            <person name="Tunlid A."/>
        </authorList>
    </citation>
    <scope>NUCLEOTIDE SEQUENCE [LARGE SCALE GENOMIC DNA]</scope>
    <source>
        <strain evidence="1 2">CBS 291.85</strain>
    </source>
</reference>
<name>A0A8H5G2U5_9AGAR</name>